<comment type="caution">
    <text evidence="4">The sequence shown here is derived from an EMBL/GenBank/DDBJ whole genome shotgun (WGS) entry which is preliminary data.</text>
</comment>
<feature type="non-terminal residue" evidence="4">
    <location>
        <position position="1"/>
    </location>
</feature>
<dbReference type="AlphaFoldDB" id="A0A6S7KV42"/>
<gene>
    <name evidence="4" type="ORF">PACLA_8A024526</name>
</gene>
<keyword evidence="5" id="KW-1185">Reference proteome</keyword>
<evidence type="ECO:0000256" key="2">
    <source>
        <dbReference type="SAM" id="MobiDB-lite"/>
    </source>
</evidence>
<dbReference type="GO" id="GO:0043022">
    <property type="term" value="F:ribosome binding"/>
    <property type="evidence" value="ECO:0007669"/>
    <property type="project" value="InterPro"/>
</dbReference>
<dbReference type="OrthoDB" id="1690618at2759"/>
<feature type="non-terminal residue" evidence="4">
    <location>
        <position position="79"/>
    </location>
</feature>
<name>A0A6S7KV42_PARCT</name>
<sequence length="79" mass="9726">EEKEKGESRDERRWMEKQNRAMRQKRKKEETTRLRTLVDNCYACDPRLKKFREEEKERKVAERKAKEEAARLAAEEQEK</sequence>
<organism evidence="4 5">
    <name type="scientific">Paramuricea clavata</name>
    <name type="common">Red gorgonian</name>
    <name type="synonym">Violescent sea-whip</name>
    <dbReference type="NCBI Taxonomy" id="317549"/>
    <lineage>
        <taxon>Eukaryota</taxon>
        <taxon>Metazoa</taxon>
        <taxon>Cnidaria</taxon>
        <taxon>Anthozoa</taxon>
        <taxon>Octocorallia</taxon>
        <taxon>Malacalcyonacea</taxon>
        <taxon>Plexauridae</taxon>
        <taxon>Paramuricea</taxon>
    </lineage>
</organism>
<evidence type="ECO:0000256" key="1">
    <source>
        <dbReference type="SAM" id="Coils"/>
    </source>
</evidence>
<dbReference type="Proteomes" id="UP001152795">
    <property type="component" value="Unassembled WGS sequence"/>
</dbReference>
<dbReference type="InterPro" id="IPR054076">
    <property type="entry name" value="ZUO1-like_ZHD"/>
</dbReference>
<dbReference type="InterPro" id="IPR044634">
    <property type="entry name" value="Zuotin/DnaJC2"/>
</dbReference>
<dbReference type="GO" id="GO:0005829">
    <property type="term" value="C:cytosol"/>
    <property type="evidence" value="ECO:0007669"/>
    <property type="project" value="TreeGrafter"/>
</dbReference>
<evidence type="ECO:0000259" key="3">
    <source>
        <dbReference type="Pfam" id="PF21884"/>
    </source>
</evidence>
<feature type="coiled-coil region" evidence="1">
    <location>
        <begin position="51"/>
        <end position="78"/>
    </location>
</feature>
<protein>
    <submittedName>
        <fullName evidence="4">DnaJ homolog subfamily C member 2-like</fullName>
    </submittedName>
</protein>
<evidence type="ECO:0000313" key="5">
    <source>
        <dbReference type="Proteomes" id="UP001152795"/>
    </source>
</evidence>
<dbReference type="GO" id="GO:0051083">
    <property type="term" value="P:'de novo' cotranslational protein folding"/>
    <property type="evidence" value="ECO:0007669"/>
    <property type="project" value="InterPro"/>
</dbReference>
<feature type="domain" description="Zuotin-like zuotin homology" evidence="3">
    <location>
        <begin position="2"/>
        <end position="49"/>
    </location>
</feature>
<dbReference type="Pfam" id="PF21884">
    <property type="entry name" value="ZUO1-like_ZHD"/>
    <property type="match status" value="1"/>
</dbReference>
<dbReference type="PANTHER" id="PTHR43999">
    <property type="entry name" value="DNAJ HOMOLOG SUBFAMILY C MEMBER 2"/>
    <property type="match status" value="1"/>
</dbReference>
<accession>A0A6S7KV42</accession>
<feature type="region of interest" description="Disordered" evidence="2">
    <location>
        <begin position="1"/>
        <end position="31"/>
    </location>
</feature>
<feature type="compositionally biased region" description="Basic and acidic residues" evidence="2">
    <location>
        <begin position="1"/>
        <end position="19"/>
    </location>
</feature>
<dbReference type="GO" id="GO:0030544">
    <property type="term" value="F:Hsp70 protein binding"/>
    <property type="evidence" value="ECO:0007669"/>
    <property type="project" value="InterPro"/>
</dbReference>
<reference evidence="4" key="1">
    <citation type="submission" date="2020-04" db="EMBL/GenBank/DDBJ databases">
        <authorList>
            <person name="Alioto T."/>
            <person name="Alioto T."/>
            <person name="Gomez Garrido J."/>
        </authorList>
    </citation>
    <scope>NUCLEOTIDE SEQUENCE</scope>
    <source>
        <strain evidence="4">A484AB</strain>
    </source>
</reference>
<dbReference type="EMBL" id="CACRXK020037709">
    <property type="protein sequence ID" value="CAB4045121.1"/>
    <property type="molecule type" value="Genomic_DNA"/>
</dbReference>
<proteinExistence type="predicted"/>
<dbReference type="PANTHER" id="PTHR43999:SF1">
    <property type="entry name" value="DNAJ HOMOLOG SUBFAMILY C MEMBER 2"/>
    <property type="match status" value="1"/>
</dbReference>
<evidence type="ECO:0000313" key="4">
    <source>
        <dbReference type="EMBL" id="CAB4045121.1"/>
    </source>
</evidence>
<keyword evidence="1" id="KW-0175">Coiled coil</keyword>
<dbReference type="GO" id="GO:0006450">
    <property type="term" value="P:regulation of translational fidelity"/>
    <property type="evidence" value="ECO:0007669"/>
    <property type="project" value="InterPro"/>
</dbReference>